<evidence type="ECO:0000313" key="4">
    <source>
        <dbReference type="EMBL" id="EZG43143.1"/>
    </source>
</evidence>
<feature type="repeat" description="WD" evidence="3">
    <location>
        <begin position="265"/>
        <end position="290"/>
    </location>
</feature>
<reference evidence="4" key="1">
    <citation type="submission" date="2013-12" db="EMBL/GenBank/DDBJ databases">
        <authorList>
            <person name="Omoto C.K."/>
            <person name="Sibley D."/>
            <person name="Venepally P."/>
            <person name="Hadjithomas M."/>
            <person name="Karamycheva S."/>
            <person name="Brunk B."/>
            <person name="Roos D."/>
            <person name="Caler E."/>
            <person name="Lorenzi H."/>
        </authorList>
    </citation>
    <scope>NUCLEOTIDE SEQUENCE</scope>
</reference>
<dbReference type="InterPro" id="IPR015943">
    <property type="entry name" value="WD40/YVTN_repeat-like_dom_sf"/>
</dbReference>
<dbReference type="EMBL" id="AFNH02001403">
    <property type="protein sequence ID" value="EZG43143.1"/>
    <property type="molecule type" value="Genomic_DNA"/>
</dbReference>
<feature type="repeat" description="WD" evidence="3">
    <location>
        <begin position="89"/>
        <end position="130"/>
    </location>
</feature>
<dbReference type="PRINTS" id="PR00320">
    <property type="entry name" value="GPROTEINBRPT"/>
</dbReference>
<dbReference type="InterPro" id="IPR036322">
    <property type="entry name" value="WD40_repeat_dom_sf"/>
</dbReference>
<dbReference type="eggNOG" id="KOG1036">
    <property type="taxonomic scope" value="Eukaryota"/>
</dbReference>
<dbReference type="PROSITE" id="PS50294">
    <property type="entry name" value="WD_REPEATS_REGION"/>
    <property type="match status" value="1"/>
</dbReference>
<proteinExistence type="predicted"/>
<keyword evidence="1 3" id="KW-0853">WD repeat</keyword>
<dbReference type="AlphaFoldDB" id="A0A023AXG2"/>
<evidence type="ECO:0000256" key="1">
    <source>
        <dbReference type="ARBA" id="ARBA00022574"/>
    </source>
</evidence>
<evidence type="ECO:0000256" key="3">
    <source>
        <dbReference type="PROSITE-ProRule" id="PRU00221"/>
    </source>
</evidence>
<dbReference type="Proteomes" id="UP000019763">
    <property type="component" value="Unassembled WGS sequence"/>
</dbReference>
<dbReference type="SMART" id="SM00320">
    <property type="entry name" value="WD40"/>
    <property type="match status" value="5"/>
</dbReference>
<dbReference type="PROSITE" id="PS50082">
    <property type="entry name" value="WD_REPEATS_2"/>
    <property type="match status" value="2"/>
</dbReference>
<protein>
    <submittedName>
        <fullName evidence="4">Mitotic checkpoint protein BUB3</fullName>
    </submittedName>
</protein>
<gene>
    <name evidence="4" type="ORF">GNI_185180</name>
</gene>
<dbReference type="Pfam" id="PF00400">
    <property type="entry name" value="WD40"/>
    <property type="match status" value="3"/>
</dbReference>
<dbReference type="PANTHER" id="PTHR10971">
    <property type="entry name" value="MRNA EXPORT FACTOR AND BUB3"/>
    <property type="match status" value="1"/>
</dbReference>
<dbReference type="InterPro" id="IPR001680">
    <property type="entry name" value="WD40_rpt"/>
</dbReference>
<dbReference type="OrthoDB" id="10262475at2759"/>
<dbReference type="Gene3D" id="2.130.10.10">
    <property type="entry name" value="YVTN repeat-like/Quinoprotein amine dehydrogenase"/>
    <property type="match status" value="1"/>
</dbReference>
<keyword evidence="5" id="KW-1185">Reference proteome</keyword>
<name>A0A023AXG2_GRENI</name>
<dbReference type="GeneID" id="22916172"/>
<dbReference type="SUPFAM" id="SSF50978">
    <property type="entry name" value="WD40 repeat-like"/>
    <property type="match status" value="1"/>
</dbReference>
<dbReference type="InterPro" id="IPR020472">
    <property type="entry name" value="WD40_PAC1"/>
</dbReference>
<dbReference type="RefSeq" id="XP_011133600.1">
    <property type="nucleotide sequence ID" value="XM_011135298.1"/>
</dbReference>
<evidence type="ECO:0000313" key="5">
    <source>
        <dbReference type="Proteomes" id="UP000019763"/>
    </source>
</evidence>
<dbReference type="VEuPathDB" id="CryptoDB:GNI_185180"/>
<sequence length="357" mass="39114">MTTELMRCPEDGITSVMFSPSEPSLLLVSSWDSKVRLYDVDMNIVKGMQTHAAPILDCCFVGSSGRCLSGGLGRDLRLYDFQKEADTLVGKHAEAVRQVRWNGDTGLLFSGSWDGTVAAWDARSQSLSHRVSLDTKVFAMALSEGAYAKLVVGDASKKVHVYDLRKLDQPEQVRSDLVKYQIRCLAPFADGNGFAVGTTEGRVAYEYFQPGVHAPNNNIPVTTNATPDTTTGYSFKCHRAKMQYEDIVSYSHLGATVETDKIFSVNAIAFNQKYNTFATGGGDGSVAIWDGLKKKRLWRLSKPLPTAVTALAFNADSTKLAVAVSHDFSQPLAEPRLGTFAQIIVKEVAPEDIKRRT</sequence>
<comment type="caution">
    <text evidence="4">The sequence shown here is derived from an EMBL/GenBank/DDBJ whole genome shotgun (WGS) entry which is preliminary data.</text>
</comment>
<organism evidence="4 5">
    <name type="scientific">Gregarina niphandrodes</name>
    <name type="common">Septate eugregarine</name>
    <dbReference type="NCBI Taxonomy" id="110365"/>
    <lineage>
        <taxon>Eukaryota</taxon>
        <taxon>Sar</taxon>
        <taxon>Alveolata</taxon>
        <taxon>Apicomplexa</taxon>
        <taxon>Conoidasida</taxon>
        <taxon>Gregarinasina</taxon>
        <taxon>Eugregarinorida</taxon>
        <taxon>Gregarinidae</taxon>
        <taxon>Gregarina</taxon>
    </lineage>
</organism>
<dbReference type="InterPro" id="IPR019775">
    <property type="entry name" value="WD40_repeat_CS"/>
</dbReference>
<accession>A0A023AXG2</accession>
<evidence type="ECO:0000256" key="2">
    <source>
        <dbReference type="ARBA" id="ARBA00022737"/>
    </source>
</evidence>
<dbReference type="PROSITE" id="PS00678">
    <property type="entry name" value="WD_REPEATS_1"/>
    <property type="match status" value="1"/>
</dbReference>
<keyword evidence="2" id="KW-0677">Repeat</keyword>
<dbReference type="OMA" id="WDSTLHI"/>